<dbReference type="NCBIfam" id="TIGR00797">
    <property type="entry name" value="matE"/>
    <property type="match status" value="1"/>
</dbReference>
<name>A0ABR8PXJ4_9CLOT</name>
<feature type="transmembrane region" description="Helical" evidence="13">
    <location>
        <begin position="244"/>
        <end position="261"/>
    </location>
</feature>
<dbReference type="InterPro" id="IPR048279">
    <property type="entry name" value="MdtK-like"/>
</dbReference>
<feature type="transmembrane region" description="Helical" evidence="13">
    <location>
        <begin position="267"/>
        <end position="293"/>
    </location>
</feature>
<evidence type="ECO:0000256" key="10">
    <source>
        <dbReference type="ARBA" id="ARBA00023065"/>
    </source>
</evidence>
<feature type="transmembrane region" description="Helical" evidence="13">
    <location>
        <begin position="125"/>
        <end position="142"/>
    </location>
</feature>
<keyword evidence="15" id="KW-1185">Reference proteome</keyword>
<keyword evidence="8 13" id="KW-0812">Transmembrane</keyword>
<evidence type="ECO:0000256" key="13">
    <source>
        <dbReference type="SAM" id="Phobius"/>
    </source>
</evidence>
<evidence type="ECO:0000256" key="5">
    <source>
        <dbReference type="ARBA" id="ARBA00022448"/>
    </source>
</evidence>
<feature type="transmembrane region" description="Helical" evidence="13">
    <location>
        <begin position="186"/>
        <end position="208"/>
    </location>
</feature>
<comment type="caution">
    <text evidence="14">The sequence shown here is derived from an EMBL/GenBank/DDBJ whole genome shotgun (WGS) entry which is preliminary data.</text>
</comment>
<evidence type="ECO:0000256" key="3">
    <source>
        <dbReference type="ARBA" id="ARBA00010199"/>
    </source>
</evidence>
<dbReference type="InterPro" id="IPR002528">
    <property type="entry name" value="MATE_fam"/>
</dbReference>
<reference evidence="14 15" key="1">
    <citation type="submission" date="2020-08" db="EMBL/GenBank/DDBJ databases">
        <title>A Genomic Blueprint of the Chicken Gut Microbiome.</title>
        <authorList>
            <person name="Gilroy R."/>
            <person name="Ravi A."/>
            <person name="Getino M."/>
            <person name="Pursley I."/>
            <person name="Horton D.L."/>
            <person name="Alikhan N.-F."/>
            <person name="Baker D."/>
            <person name="Gharbi K."/>
            <person name="Hall N."/>
            <person name="Watson M."/>
            <person name="Adriaenssens E.M."/>
            <person name="Foster-Nyarko E."/>
            <person name="Jarju S."/>
            <person name="Secka A."/>
            <person name="Antonio M."/>
            <person name="Oren A."/>
            <person name="Chaudhuri R."/>
            <person name="La Ragione R.M."/>
            <person name="Hildebrand F."/>
            <person name="Pallen M.J."/>
        </authorList>
    </citation>
    <scope>NUCLEOTIDE SEQUENCE [LARGE SCALE GENOMIC DNA]</scope>
    <source>
        <strain evidence="14 15">Sa3CVN1</strain>
    </source>
</reference>
<feature type="transmembrane region" description="Helical" evidence="13">
    <location>
        <begin position="313"/>
        <end position="330"/>
    </location>
</feature>
<evidence type="ECO:0000256" key="8">
    <source>
        <dbReference type="ARBA" id="ARBA00022692"/>
    </source>
</evidence>
<proteinExistence type="inferred from homology"/>
<dbReference type="InterPro" id="IPR050222">
    <property type="entry name" value="MATE_MdtK"/>
</dbReference>
<evidence type="ECO:0000256" key="2">
    <source>
        <dbReference type="ARBA" id="ARBA00004651"/>
    </source>
</evidence>
<accession>A0ABR8PXJ4</accession>
<evidence type="ECO:0000256" key="1">
    <source>
        <dbReference type="ARBA" id="ARBA00003408"/>
    </source>
</evidence>
<keyword evidence="9 13" id="KW-1133">Transmembrane helix</keyword>
<feature type="transmembrane region" description="Helical" evidence="13">
    <location>
        <begin position="154"/>
        <end position="174"/>
    </location>
</feature>
<feature type="transmembrane region" description="Helical" evidence="13">
    <location>
        <begin position="82"/>
        <end position="105"/>
    </location>
</feature>
<dbReference type="Pfam" id="PF01554">
    <property type="entry name" value="MatE"/>
    <property type="match status" value="2"/>
</dbReference>
<comment type="similarity">
    <text evidence="3">Belongs to the multi antimicrobial extrusion (MATE) (TC 2.A.66.1) family.</text>
</comment>
<dbReference type="PANTHER" id="PTHR43298:SF2">
    <property type="entry name" value="FMN_FAD EXPORTER YEEO-RELATED"/>
    <property type="match status" value="1"/>
</dbReference>
<evidence type="ECO:0000256" key="11">
    <source>
        <dbReference type="ARBA" id="ARBA00023136"/>
    </source>
</evidence>
<comment type="function">
    <text evidence="1">Multidrug efflux pump.</text>
</comment>
<feature type="transmembrane region" description="Helical" evidence="13">
    <location>
        <begin position="350"/>
        <end position="368"/>
    </location>
</feature>
<comment type="subcellular location">
    <subcellularLocation>
        <location evidence="2">Cell membrane</location>
        <topology evidence="2">Multi-pass membrane protein</topology>
    </subcellularLocation>
</comment>
<gene>
    <name evidence="14" type="ORF">H9661_16215</name>
</gene>
<keyword evidence="6" id="KW-0050">Antiport</keyword>
<sequence>MNSRYKKILMLALPIVIQEIVFQIQGIVDKMFLGKIDFSFISVIGNVTYPLNITYAIIIAVCTGVTILIGQNHESKDKVSRYTIAALKYNLLFGVLIFILWKFISKPLFGIIDVSPTLLPMCMDYMFYISFYLILCGVDSTLQSLSQGLGVTYPILYGSIIKVVVNIILDWLFICEPFGIPCFGIKGAAIATAIANSVGTIYLFWYLLMHKSVINLRIKSSISSDIKHFVEILKLGLPTSAESLFWYVGSFVVTKFLNILSENEVGIYSLITSIEMLLYVFCTAFGTATLSLISRNISKSKSNEIRNIFGDCLKLNLLIICSLSVISYIARYQILNIFTNETSIIIQSNIYLIVMFVTLIPKTLNVIIGSSIRAMGNVKWMLLTQIIGTSITVVVSYLLVFKVGIGTLGVFITFFIDELVRSIINYIKFHYMTNNISANSPVVI</sequence>
<keyword evidence="7" id="KW-1003">Cell membrane</keyword>
<dbReference type="PIRSF" id="PIRSF006603">
    <property type="entry name" value="DinF"/>
    <property type="match status" value="1"/>
</dbReference>
<evidence type="ECO:0000313" key="15">
    <source>
        <dbReference type="Proteomes" id="UP000627781"/>
    </source>
</evidence>
<dbReference type="Proteomes" id="UP000627781">
    <property type="component" value="Unassembled WGS sequence"/>
</dbReference>
<protein>
    <recommendedName>
        <fullName evidence="4">Probable multidrug resistance protein NorM</fullName>
    </recommendedName>
    <alternativeName>
        <fullName evidence="12">Multidrug-efflux transporter</fullName>
    </alternativeName>
</protein>
<evidence type="ECO:0000256" key="12">
    <source>
        <dbReference type="ARBA" id="ARBA00031636"/>
    </source>
</evidence>
<dbReference type="RefSeq" id="WP_191769810.1">
    <property type="nucleotide sequence ID" value="NZ_JACSRA010000030.1"/>
</dbReference>
<keyword evidence="5" id="KW-0813">Transport</keyword>
<evidence type="ECO:0000313" key="14">
    <source>
        <dbReference type="EMBL" id="MBD7912897.1"/>
    </source>
</evidence>
<feature type="transmembrane region" description="Helical" evidence="13">
    <location>
        <begin position="47"/>
        <end position="70"/>
    </location>
</feature>
<dbReference type="PANTHER" id="PTHR43298">
    <property type="entry name" value="MULTIDRUG RESISTANCE PROTEIN NORM-RELATED"/>
    <property type="match status" value="1"/>
</dbReference>
<evidence type="ECO:0000256" key="7">
    <source>
        <dbReference type="ARBA" id="ARBA00022475"/>
    </source>
</evidence>
<evidence type="ECO:0000256" key="9">
    <source>
        <dbReference type="ARBA" id="ARBA00022989"/>
    </source>
</evidence>
<organism evidence="14 15">
    <name type="scientific">Clostridium cibarium</name>
    <dbReference type="NCBI Taxonomy" id="2762247"/>
    <lineage>
        <taxon>Bacteria</taxon>
        <taxon>Bacillati</taxon>
        <taxon>Bacillota</taxon>
        <taxon>Clostridia</taxon>
        <taxon>Eubacteriales</taxon>
        <taxon>Clostridiaceae</taxon>
        <taxon>Clostridium</taxon>
    </lineage>
</organism>
<keyword evidence="10" id="KW-0406">Ion transport</keyword>
<evidence type="ECO:0000256" key="6">
    <source>
        <dbReference type="ARBA" id="ARBA00022449"/>
    </source>
</evidence>
<keyword evidence="11 13" id="KW-0472">Membrane</keyword>
<evidence type="ECO:0000256" key="4">
    <source>
        <dbReference type="ARBA" id="ARBA00020268"/>
    </source>
</evidence>
<dbReference type="EMBL" id="JACSRA010000030">
    <property type="protein sequence ID" value="MBD7912897.1"/>
    <property type="molecule type" value="Genomic_DNA"/>
</dbReference>